<protein>
    <recommendedName>
        <fullName evidence="4">Serine acetyltransferase</fullName>
    </recommendedName>
</protein>
<dbReference type="Pfam" id="PF00132">
    <property type="entry name" value="Hexapep"/>
    <property type="match status" value="1"/>
</dbReference>
<sequence length="197" mass="19939">MQAILRLHRLSHACHRHGLHRLSRVLDGLVRFVFGAALPGRARVGPGVFLHHSGLGLVINGAAEVGPGCEIGVHVVLGGNGRGPGAPRLGAGAVVLAGAKLLGPVEVGAGAVVAANAVVRDDVPPRTLVAGQPATIRRRDIDPARYRHQPGPDVSRAKQAGGRAVAVHGEASASGGIEPPLGAGRRARPVPPGPEGP</sequence>
<dbReference type="RefSeq" id="WP_138579270.1">
    <property type="nucleotide sequence ID" value="NZ_CP040822.1"/>
</dbReference>
<evidence type="ECO:0008006" key="4">
    <source>
        <dbReference type="Google" id="ProtNLM"/>
    </source>
</evidence>
<dbReference type="OrthoDB" id="9815592at2"/>
<evidence type="ECO:0000256" key="1">
    <source>
        <dbReference type="SAM" id="MobiDB-lite"/>
    </source>
</evidence>
<reference evidence="2 3" key="1">
    <citation type="submission" date="2019-06" db="EMBL/GenBank/DDBJ databases">
        <title>Genome sequence of Rhodobacteraceae bacterium D4M1.</title>
        <authorList>
            <person name="Cao J."/>
        </authorList>
    </citation>
    <scope>NUCLEOTIDE SEQUENCE [LARGE SCALE GENOMIC DNA]</scope>
    <source>
        <strain evidence="2 3">D4M1</strain>
        <plasmid evidence="3">pd4m1d</plasmid>
    </source>
</reference>
<dbReference type="InterPro" id="IPR001451">
    <property type="entry name" value="Hexapep"/>
</dbReference>
<keyword evidence="3" id="KW-1185">Reference proteome</keyword>
<evidence type="ECO:0000313" key="3">
    <source>
        <dbReference type="Proteomes" id="UP000305888"/>
    </source>
</evidence>
<feature type="region of interest" description="Disordered" evidence="1">
    <location>
        <begin position="139"/>
        <end position="197"/>
    </location>
</feature>
<dbReference type="EMBL" id="CP040822">
    <property type="protein sequence ID" value="QDL94718.1"/>
    <property type="molecule type" value="Genomic_DNA"/>
</dbReference>
<dbReference type="Proteomes" id="UP000305888">
    <property type="component" value="Plasmid pD4M1D"/>
</dbReference>
<dbReference type="AlphaFoldDB" id="A0A5B8FJS7"/>
<name>A0A5B8FJS7_9RHOB</name>
<dbReference type="SUPFAM" id="SSF51161">
    <property type="entry name" value="Trimeric LpxA-like enzymes"/>
    <property type="match status" value="1"/>
</dbReference>
<dbReference type="InterPro" id="IPR011004">
    <property type="entry name" value="Trimer_LpxA-like_sf"/>
</dbReference>
<evidence type="ECO:0000313" key="2">
    <source>
        <dbReference type="EMBL" id="QDL94718.1"/>
    </source>
</evidence>
<gene>
    <name evidence="2" type="ORF">FDP22_22860</name>
</gene>
<organism evidence="2 3">
    <name type="scientific">Paroceanicella profunda</name>
    <dbReference type="NCBI Taxonomy" id="2579971"/>
    <lineage>
        <taxon>Bacteria</taxon>
        <taxon>Pseudomonadati</taxon>
        <taxon>Pseudomonadota</taxon>
        <taxon>Alphaproteobacteria</taxon>
        <taxon>Rhodobacterales</taxon>
        <taxon>Paracoccaceae</taxon>
        <taxon>Paroceanicella</taxon>
    </lineage>
</organism>
<geneLocation type="plasmid" evidence="3">
    <name>pd4m1d</name>
</geneLocation>
<keyword evidence="2" id="KW-0614">Plasmid</keyword>
<accession>A0A5B8FJS7</accession>
<dbReference type="PANTHER" id="PTHR42811">
    <property type="entry name" value="SERINE ACETYLTRANSFERASE"/>
    <property type="match status" value="1"/>
</dbReference>
<dbReference type="Gene3D" id="2.160.10.10">
    <property type="entry name" value="Hexapeptide repeat proteins"/>
    <property type="match status" value="1"/>
</dbReference>
<dbReference type="KEGG" id="ppru:FDP22_22860"/>
<proteinExistence type="predicted"/>